<keyword evidence="5" id="KW-0812">Transmembrane</keyword>
<feature type="region of interest" description="Disordered" evidence="6">
    <location>
        <begin position="717"/>
        <end position="769"/>
    </location>
</feature>
<feature type="compositionally biased region" description="Low complexity" evidence="6">
    <location>
        <begin position="927"/>
        <end position="937"/>
    </location>
</feature>
<dbReference type="Proteomes" id="UP000095751">
    <property type="component" value="Unassembled WGS sequence"/>
</dbReference>
<feature type="compositionally biased region" description="Low complexity" evidence="6">
    <location>
        <begin position="828"/>
        <end position="846"/>
    </location>
</feature>
<feature type="domain" description="Fucosyltransferase C-terminal" evidence="7">
    <location>
        <begin position="362"/>
        <end position="501"/>
    </location>
</feature>
<dbReference type="InParanoid" id="A0A1E7F1S1"/>
<comment type="similarity">
    <text evidence="2 5">Belongs to the glycosyltransferase 10 family.</text>
</comment>
<keyword evidence="9" id="KW-1185">Reference proteome</keyword>
<comment type="pathway">
    <text evidence="1">Protein modification; protein glycosylation.</text>
</comment>
<keyword evidence="5" id="KW-0333">Golgi apparatus</keyword>
<feature type="compositionally biased region" description="Basic and acidic residues" evidence="6">
    <location>
        <begin position="914"/>
        <end position="926"/>
    </location>
</feature>
<dbReference type="InterPro" id="IPR055270">
    <property type="entry name" value="Glyco_tran_10_C"/>
</dbReference>
<feature type="region of interest" description="Disordered" evidence="6">
    <location>
        <begin position="78"/>
        <end position="101"/>
    </location>
</feature>
<feature type="region of interest" description="Disordered" evidence="6">
    <location>
        <begin position="983"/>
        <end position="1016"/>
    </location>
</feature>
<proteinExistence type="inferred from homology"/>
<dbReference type="EMBL" id="KV784366">
    <property type="protein sequence ID" value="OEU12044.1"/>
    <property type="molecule type" value="Genomic_DNA"/>
</dbReference>
<evidence type="ECO:0000259" key="7">
    <source>
        <dbReference type="Pfam" id="PF00852"/>
    </source>
</evidence>
<accession>A0A1E7F1S1</accession>
<evidence type="ECO:0000256" key="4">
    <source>
        <dbReference type="ARBA" id="ARBA00022679"/>
    </source>
</evidence>
<feature type="region of interest" description="Disordered" evidence="6">
    <location>
        <begin position="565"/>
        <end position="609"/>
    </location>
</feature>
<evidence type="ECO:0000256" key="5">
    <source>
        <dbReference type="RuleBase" id="RU003832"/>
    </source>
</evidence>
<dbReference type="InterPro" id="IPR001503">
    <property type="entry name" value="Glyco_trans_10"/>
</dbReference>
<evidence type="ECO:0000256" key="6">
    <source>
        <dbReference type="SAM" id="MobiDB-lite"/>
    </source>
</evidence>
<protein>
    <recommendedName>
        <fullName evidence="5">Fucosyltransferase</fullName>
        <ecNumber evidence="5">2.4.1.-</ecNumber>
    </recommendedName>
</protein>
<dbReference type="UniPathway" id="UPA00378"/>
<feature type="compositionally biased region" description="Low complexity" evidence="6">
    <location>
        <begin position="590"/>
        <end position="609"/>
    </location>
</feature>
<reference evidence="8 9" key="1">
    <citation type="submission" date="2016-09" db="EMBL/GenBank/DDBJ databases">
        <title>Extensive genetic diversity and differential bi-allelic expression allows diatom success in the polar Southern Ocean.</title>
        <authorList>
            <consortium name="DOE Joint Genome Institute"/>
            <person name="Mock T."/>
            <person name="Otillar R.P."/>
            <person name="Strauss J."/>
            <person name="Dupont C."/>
            <person name="Frickenhaus S."/>
            <person name="Maumus F."/>
            <person name="Mcmullan M."/>
            <person name="Sanges R."/>
            <person name="Schmutz J."/>
            <person name="Toseland A."/>
            <person name="Valas R."/>
            <person name="Veluchamy A."/>
            <person name="Ward B.J."/>
            <person name="Allen A."/>
            <person name="Barry K."/>
            <person name="Falciatore A."/>
            <person name="Ferrante M."/>
            <person name="Fortunato A.E."/>
            <person name="Gloeckner G."/>
            <person name="Gruber A."/>
            <person name="Hipkin R."/>
            <person name="Janech M."/>
            <person name="Kroth P."/>
            <person name="Leese F."/>
            <person name="Lindquist E."/>
            <person name="Lyon B.R."/>
            <person name="Martin J."/>
            <person name="Mayer C."/>
            <person name="Parker M."/>
            <person name="Quesneville H."/>
            <person name="Raymond J."/>
            <person name="Uhlig C."/>
            <person name="Valentin K.U."/>
            <person name="Worden A.Z."/>
            <person name="Armbrust E.V."/>
            <person name="Bowler C."/>
            <person name="Green B."/>
            <person name="Moulton V."/>
            <person name="Van Oosterhout C."/>
            <person name="Grigoriev I."/>
        </authorList>
    </citation>
    <scope>NUCLEOTIDE SEQUENCE [LARGE SCALE GENOMIC DNA]</scope>
    <source>
        <strain evidence="8 9">CCMP1102</strain>
    </source>
</reference>
<evidence type="ECO:0000256" key="3">
    <source>
        <dbReference type="ARBA" id="ARBA00022676"/>
    </source>
</evidence>
<dbReference type="AlphaFoldDB" id="A0A1E7F1S1"/>
<evidence type="ECO:0000313" key="9">
    <source>
        <dbReference type="Proteomes" id="UP000095751"/>
    </source>
</evidence>
<keyword evidence="5" id="KW-1133">Transmembrane helix</keyword>
<feature type="region of interest" description="Disordered" evidence="6">
    <location>
        <begin position="821"/>
        <end position="846"/>
    </location>
</feature>
<dbReference type="GO" id="GO:0046920">
    <property type="term" value="F:alpha-(1-&gt;3)-fucosyltransferase activity"/>
    <property type="evidence" value="ECO:0007669"/>
    <property type="project" value="TreeGrafter"/>
</dbReference>
<comment type="subcellular location">
    <subcellularLocation>
        <location evidence="5">Golgi apparatus</location>
        <location evidence="5">Golgi stack membrane</location>
        <topology evidence="5">Single-pass type II membrane protein</topology>
    </subcellularLocation>
</comment>
<feature type="compositionally biased region" description="Basic and acidic residues" evidence="6">
    <location>
        <begin position="78"/>
        <end position="88"/>
    </location>
</feature>
<dbReference type="OrthoDB" id="43306at2759"/>
<dbReference type="Pfam" id="PF00852">
    <property type="entry name" value="Glyco_transf_10"/>
    <property type="match status" value="1"/>
</dbReference>
<dbReference type="Gene3D" id="3.40.50.11660">
    <property type="entry name" value="Glycosyl transferase family 10, C-terminal domain"/>
    <property type="match status" value="1"/>
</dbReference>
<feature type="compositionally biased region" description="Low complexity" evidence="6">
    <location>
        <begin position="512"/>
        <end position="521"/>
    </location>
</feature>
<feature type="compositionally biased region" description="Low complexity" evidence="6">
    <location>
        <begin position="565"/>
        <end position="578"/>
    </location>
</feature>
<gene>
    <name evidence="8" type="primary">FUT2</name>
    <name evidence="8" type="ORF">FRACYDRAFT_291658</name>
</gene>
<keyword evidence="3 5" id="KW-0328">Glycosyltransferase</keyword>
<dbReference type="SUPFAM" id="SSF53756">
    <property type="entry name" value="UDP-Glycosyltransferase/glycogen phosphorylase"/>
    <property type="match status" value="1"/>
</dbReference>
<feature type="compositionally biased region" description="Acidic residues" evidence="6">
    <location>
        <begin position="749"/>
        <end position="759"/>
    </location>
</feature>
<dbReference type="EC" id="2.4.1.-" evidence="5"/>
<name>A0A1E7F1S1_9STRA</name>
<evidence type="ECO:0000313" key="8">
    <source>
        <dbReference type="EMBL" id="OEU12044.1"/>
    </source>
</evidence>
<evidence type="ECO:0000256" key="1">
    <source>
        <dbReference type="ARBA" id="ARBA00004922"/>
    </source>
</evidence>
<dbReference type="KEGG" id="fcy:FRACYDRAFT_291658"/>
<dbReference type="PANTHER" id="PTHR11929">
    <property type="entry name" value="ALPHA- 1,3 -FUCOSYLTRANSFERASE"/>
    <property type="match status" value="1"/>
</dbReference>
<sequence>MMNNNNNSNNNKRKKKRKYYGYCYSIIILSVWCIIFIIYFQSTTTTTTHNVNFTTTTTTTTTNATTGVVIVAADVDANKDKDNGKDNDNDNGNHNGDHHNKEVNIALEKFYKEKEKFKEGEEVKEEEEEQVIAEFSTQTTTNITKEVKVYNSWDRIRYVCGITMKPNTTAFINPEKNCTSSRTTNNVIGDDEHDGSNRKTISTSLFLSTRIFEYDPPVPVSQQPRRTHTVNVNRTTTDDEDDTQIQTQRIPTITIRFGEEVDYPILINSYHTFGVDDKHSQSHSQCTIPCRYYNDFYPMSTKFVSFETLPHVIKEISMEGSGYYSKLTIDPNAHEQHHYYATTSFQSEIPLTYHSLPLSKSKKGSASFLAKNCGSINQREQIVKQLIDYTTTATNNATAIRNEKRPFRIDSLSTCLHNADFPLNSTLTTGTVNTVKSTSPKQDIMKLYLFHLAFENQNENDYITEKLWQTLKSGTIPIYWGASNIQDHLPSSHSVILIKDYLIIDNDDDDNNPQSNNNNDNKLQQRYRKKNKNSQVNITKLVDHLQNVANNRTLYYEYHSWRLNTTNTDTNNDSNTDTNDLDNDGDNDKSSSTSDNNNNNNNTKFNNNKMKNNDYYYQKFINKYEFTKIHSYCRICYFGYASKYGWKFNYQKQIIQELNSLEILEEIETETEQQQQQVLLISPHKLFSNSYNRSTCIDINKNRIVYPFQEIWTQTQTSSSSSSSSSSSTSSHITNTTTTTTPTTIDGDNGGDGDTDTDIDSDKYNSNYRCDISRNNHRHRTTIPYYIIDKDGKNNDKVFLERTIWDHDGVTDMEIVAVRRRSREKPISSTSTSTSTSTTTDDSGSSSVGLLLKFNITSFSKQNIKEMIVLKYHTKYNVESKWRNEKIQRYATASNKKSIKRIKMDATPTSSNSRNKDNRSKDKDNNATRTNTSSSSDNDNDDDEYDGYLKGGKLIWIQNGKSRIIFMVNKPNVLISSMNDNGGGDDNDINKNGSSTGKSYNNNSNKTSNSNNAGNNNTSNAFYYTVPLKDPGMIEIKIPTVTSQSAQTSQSLLRLRWIVEDIDTFHRNGKYKESYFSSVMVEEFFHPIEMMS</sequence>
<feature type="transmembrane region" description="Helical" evidence="5">
    <location>
        <begin position="21"/>
        <end position="40"/>
    </location>
</feature>
<feature type="region of interest" description="Disordered" evidence="6">
    <location>
        <begin position="893"/>
        <end position="944"/>
    </location>
</feature>
<feature type="region of interest" description="Disordered" evidence="6">
    <location>
        <begin position="508"/>
        <end position="534"/>
    </location>
</feature>
<dbReference type="GO" id="GO:0032580">
    <property type="term" value="C:Golgi cisterna membrane"/>
    <property type="evidence" value="ECO:0007669"/>
    <property type="project" value="UniProtKB-SubCell"/>
</dbReference>
<feature type="compositionally biased region" description="Low complexity" evidence="6">
    <location>
        <begin position="717"/>
        <end position="747"/>
    </location>
</feature>
<keyword evidence="4 5" id="KW-0808">Transferase</keyword>
<feature type="compositionally biased region" description="Low complexity" evidence="6">
    <location>
        <begin position="990"/>
        <end position="1016"/>
    </location>
</feature>
<dbReference type="InterPro" id="IPR038577">
    <property type="entry name" value="GT10-like_C_sf"/>
</dbReference>
<keyword evidence="5" id="KW-0472">Membrane</keyword>
<organism evidence="8 9">
    <name type="scientific">Fragilariopsis cylindrus CCMP1102</name>
    <dbReference type="NCBI Taxonomy" id="635003"/>
    <lineage>
        <taxon>Eukaryota</taxon>
        <taxon>Sar</taxon>
        <taxon>Stramenopiles</taxon>
        <taxon>Ochrophyta</taxon>
        <taxon>Bacillariophyta</taxon>
        <taxon>Bacillariophyceae</taxon>
        <taxon>Bacillariophycidae</taxon>
        <taxon>Bacillariales</taxon>
        <taxon>Bacillariaceae</taxon>
        <taxon>Fragilariopsis</taxon>
    </lineage>
</organism>
<dbReference type="PANTHER" id="PTHR11929:SF194">
    <property type="entry name" value="ALPHA-(1,3)-FUCOSYLTRANSFERASE 10"/>
    <property type="match status" value="1"/>
</dbReference>
<evidence type="ECO:0000256" key="2">
    <source>
        <dbReference type="ARBA" id="ARBA00008919"/>
    </source>
</evidence>